<gene>
    <name evidence="1" type="ORF">HKB16_08280</name>
</gene>
<dbReference type="InterPro" id="IPR017739">
    <property type="entry name" value="T6SS-assoc_VCA0119"/>
</dbReference>
<dbReference type="Pfam" id="PF16989">
    <property type="entry name" value="T6SS_VasJ"/>
    <property type="match status" value="1"/>
</dbReference>
<accession>A0A7Y0SGK8</accession>
<proteinExistence type="predicted"/>
<dbReference type="PANTHER" id="PTHR37024:SF3">
    <property type="entry name" value="TYPE VI SECRETION SYSTEM PROTEIN TSSA"/>
    <property type="match status" value="1"/>
</dbReference>
<feature type="non-terminal residue" evidence="1">
    <location>
        <position position="85"/>
    </location>
</feature>
<name>A0A7Y0SGK8_VIBPH</name>
<feature type="non-terminal residue" evidence="1">
    <location>
        <position position="1"/>
    </location>
</feature>
<dbReference type="EMBL" id="JABCLB010001065">
    <property type="protein sequence ID" value="NMU82878.1"/>
    <property type="molecule type" value="Genomic_DNA"/>
</dbReference>
<reference evidence="1 2" key="1">
    <citation type="submission" date="2020-04" db="EMBL/GenBank/DDBJ databases">
        <title>Whole-genome sequencing of Vibrio spp. from China reveals different genetic environments of blaCTX-M-14 among diverse lineages.</title>
        <authorList>
            <person name="Zheng Z."/>
            <person name="Ye L."/>
            <person name="Chen S."/>
        </authorList>
    </citation>
    <scope>NUCLEOTIDE SEQUENCE [LARGE SCALE GENOMIC DNA]</scope>
    <source>
        <strain evidence="1 2">Vb0551</strain>
    </source>
</reference>
<protein>
    <submittedName>
        <fullName evidence="1">Type VI secretion system protein TssA</fullName>
    </submittedName>
</protein>
<dbReference type="AlphaFoldDB" id="A0A7Y0SGK8"/>
<evidence type="ECO:0000313" key="1">
    <source>
        <dbReference type="EMBL" id="NMU82878.1"/>
    </source>
</evidence>
<dbReference type="Proteomes" id="UP000518904">
    <property type="component" value="Unassembled WGS sequence"/>
</dbReference>
<sequence>QWCEAITQECIAFLERLPSLTQLSSKDGRPFVPDEVKAWLLEHQQVGHASPRAVNDWSEKRHEVMTLAKEGDVTLALTHLNEGLT</sequence>
<evidence type="ECO:0000313" key="2">
    <source>
        <dbReference type="Proteomes" id="UP000518904"/>
    </source>
</evidence>
<comment type="caution">
    <text evidence="1">The sequence shown here is derived from an EMBL/GenBank/DDBJ whole genome shotgun (WGS) entry which is preliminary data.</text>
</comment>
<dbReference type="PANTHER" id="PTHR37024">
    <property type="entry name" value="TYPE VI SECRETION SYSTEM DUF2094 AND IMPA-RELATED DOMAIN PROTEIN"/>
    <property type="match status" value="1"/>
</dbReference>
<organism evidence="1 2">
    <name type="scientific">Vibrio parahaemolyticus</name>
    <dbReference type="NCBI Taxonomy" id="670"/>
    <lineage>
        <taxon>Bacteria</taxon>
        <taxon>Pseudomonadati</taxon>
        <taxon>Pseudomonadota</taxon>
        <taxon>Gammaproteobacteria</taxon>
        <taxon>Vibrionales</taxon>
        <taxon>Vibrionaceae</taxon>
        <taxon>Vibrio</taxon>
    </lineage>
</organism>